<feature type="non-terminal residue" evidence="2">
    <location>
        <position position="1"/>
    </location>
</feature>
<gene>
    <name evidence="2" type="ORF">HAX54_030979</name>
</gene>
<comment type="caution">
    <text evidence="2">The sequence shown here is derived from an EMBL/GenBank/DDBJ whole genome shotgun (WGS) entry which is preliminary data.</text>
</comment>
<sequence>KQTVAGIWKTETVAGKIRSGRNLENKKQWLEKSDLAGIWNIETVAGLTAPIGRGMAGGGGADWVCSRRWGEPKCWYSVPGSEVALRKVMRNSLPICLIAAGLFWDFITQIFAPVLIRSPGTLLLPFPDRIMEASTVAQIVLRLSILPLPTGYLMAVLGRALPALSLRSCCLSHEGCSVQWPRVNLTARQLPKQDWSGVYSEKVLERAPLENGIVSSSPMPPRMKPEFVGMEEVSDLEALHSRLWVSIYIKKGSEELLSKYLQLRKLGSYLWKDWPVLERSAQDCKLIQRIALYDVIIIPCSESSFAASIFRNRMGSALPSHILSFSGLGLKRSKENLSLQVQLPEAEMLLDLIRQVECYYKSQCCEMLSVLSVSRRGSLLRDTKALKAYSANVMDYIEQLLMEASMASEEIFVILPSLDEVKDAVSMAKSWLSRSQPFLSRDSMALGSSPSLELETLKVKTGCICSVLHDTEWLLNVENMDDEILVET</sequence>
<evidence type="ECO:0000256" key="1">
    <source>
        <dbReference type="SAM" id="Phobius"/>
    </source>
</evidence>
<feature type="transmembrane region" description="Helical" evidence="1">
    <location>
        <begin position="95"/>
        <end position="116"/>
    </location>
</feature>
<reference evidence="2 3" key="1">
    <citation type="journal article" date="2021" name="BMC Genomics">
        <title>Datura genome reveals duplications of psychoactive alkaloid biosynthetic genes and high mutation rate following tissue culture.</title>
        <authorList>
            <person name="Rajewski A."/>
            <person name="Carter-House D."/>
            <person name="Stajich J."/>
            <person name="Litt A."/>
        </authorList>
    </citation>
    <scope>NUCLEOTIDE SEQUENCE [LARGE SCALE GENOMIC DNA]</scope>
    <source>
        <strain evidence="2">AR-01</strain>
    </source>
</reference>
<evidence type="ECO:0000313" key="2">
    <source>
        <dbReference type="EMBL" id="MCD9643470.1"/>
    </source>
</evidence>
<keyword evidence="1" id="KW-0472">Membrane</keyword>
<proteinExistence type="predicted"/>
<dbReference type="EMBL" id="JACEIK010003894">
    <property type="protein sequence ID" value="MCD9643470.1"/>
    <property type="molecule type" value="Genomic_DNA"/>
</dbReference>
<accession>A0ABS8VBZ4</accession>
<keyword evidence="1" id="KW-0812">Transmembrane</keyword>
<keyword evidence="3" id="KW-1185">Reference proteome</keyword>
<keyword evidence="1" id="KW-1133">Transmembrane helix</keyword>
<name>A0ABS8VBZ4_DATST</name>
<evidence type="ECO:0000313" key="3">
    <source>
        <dbReference type="Proteomes" id="UP000823775"/>
    </source>
</evidence>
<protein>
    <submittedName>
        <fullName evidence="2">Uncharacterized protein</fullName>
    </submittedName>
</protein>
<dbReference type="Proteomes" id="UP000823775">
    <property type="component" value="Unassembled WGS sequence"/>
</dbReference>
<organism evidence="2 3">
    <name type="scientific">Datura stramonium</name>
    <name type="common">Jimsonweed</name>
    <name type="synonym">Common thornapple</name>
    <dbReference type="NCBI Taxonomy" id="4076"/>
    <lineage>
        <taxon>Eukaryota</taxon>
        <taxon>Viridiplantae</taxon>
        <taxon>Streptophyta</taxon>
        <taxon>Embryophyta</taxon>
        <taxon>Tracheophyta</taxon>
        <taxon>Spermatophyta</taxon>
        <taxon>Magnoliopsida</taxon>
        <taxon>eudicotyledons</taxon>
        <taxon>Gunneridae</taxon>
        <taxon>Pentapetalae</taxon>
        <taxon>asterids</taxon>
        <taxon>lamiids</taxon>
        <taxon>Solanales</taxon>
        <taxon>Solanaceae</taxon>
        <taxon>Solanoideae</taxon>
        <taxon>Datureae</taxon>
        <taxon>Datura</taxon>
    </lineage>
</organism>